<protein>
    <submittedName>
        <fullName evidence="5">Transcriptional regulator, MarR family</fullName>
    </submittedName>
</protein>
<dbReference type="PANTHER" id="PTHR42756:SF1">
    <property type="entry name" value="TRANSCRIPTIONAL REPRESSOR OF EMRAB OPERON"/>
    <property type="match status" value="1"/>
</dbReference>
<dbReference type="InterPro" id="IPR036388">
    <property type="entry name" value="WH-like_DNA-bd_sf"/>
</dbReference>
<keyword evidence="1" id="KW-0805">Transcription regulation</keyword>
<dbReference type="SMART" id="SM00347">
    <property type="entry name" value="HTH_MARR"/>
    <property type="match status" value="1"/>
</dbReference>
<dbReference type="EMBL" id="FPKX01000005">
    <property type="protein sequence ID" value="SFZ97372.1"/>
    <property type="molecule type" value="Genomic_DNA"/>
</dbReference>
<accession>A0A1W1EBG1</accession>
<keyword evidence="3" id="KW-0804">Transcription</keyword>
<feature type="domain" description="HTH marR-type" evidence="4">
    <location>
        <begin position="6"/>
        <end position="138"/>
    </location>
</feature>
<dbReference type="InterPro" id="IPR036390">
    <property type="entry name" value="WH_DNA-bd_sf"/>
</dbReference>
<evidence type="ECO:0000313" key="5">
    <source>
        <dbReference type="EMBL" id="SFZ97372.1"/>
    </source>
</evidence>
<reference evidence="5" key="1">
    <citation type="submission" date="2016-10" db="EMBL/GenBank/DDBJ databases">
        <authorList>
            <person name="de Groot N.N."/>
        </authorList>
    </citation>
    <scope>NUCLEOTIDE SEQUENCE</scope>
</reference>
<dbReference type="PANTHER" id="PTHR42756">
    <property type="entry name" value="TRANSCRIPTIONAL REGULATOR, MARR"/>
    <property type="match status" value="1"/>
</dbReference>
<proteinExistence type="predicted"/>
<dbReference type="AlphaFoldDB" id="A0A1W1EBG1"/>
<evidence type="ECO:0000256" key="3">
    <source>
        <dbReference type="ARBA" id="ARBA00023163"/>
    </source>
</evidence>
<dbReference type="InterPro" id="IPR023187">
    <property type="entry name" value="Tscrpt_reg_MarR-type_CS"/>
</dbReference>
<dbReference type="Pfam" id="PF01047">
    <property type="entry name" value="MarR"/>
    <property type="match status" value="1"/>
</dbReference>
<dbReference type="PROSITE" id="PS50995">
    <property type="entry name" value="HTH_MARR_2"/>
    <property type="match status" value="1"/>
</dbReference>
<dbReference type="GO" id="GO:0003677">
    <property type="term" value="F:DNA binding"/>
    <property type="evidence" value="ECO:0007669"/>
    <property type="project" value="UniProtKB-KW"/>
</dbReference>
<dbReference type="PROSITE" id="PS01117">
    <property type="entry name" value="HTH_MARR_1"/>
    <property type="match status" value="1"/>
</dbReference>
<evidence type="ECO:0000259" key="4">
    <source>
        <dbReference type="PROSITE" id="PS50995"/>
    </source>
</evidence>
<dbReference type="GO" id="GO:0003700">
    <property type="term" value="F:DNA-binding transcription factor activity"/>
    <property type="evidence" value="ECO:0007669"/>
    <property type="project" value="InterPro"/>
</dbReference>
<organism evidence="5">
    <name type="scientific">hydrothermal vent metagenome</name>
    <dbReference type="NCBI Taxonomy" id="652676"/>
    <lineage>
        <taxon>unclassified sequences</taxon>
        <taxon>metagenomes</taxon>
        <taxon>ecological metagenomes</taxon>
    </lineage>
</organism>
<dbReference type="Gene3D" id="1.10.10.10">
    <property type="entry name" value="Winged helix-like DNA-binding domain superfamily/Winged helix DNA-binding domain"/>
    <property type="match status" value="1"/>
</dbReference>
<gene>
    <name evidence="5" type="ORF">MNB_SV-5-1691</name>
</gene>
<name>A0A1W1EBG1_9ZZZZ</name>
<evidence type="ECO:0000256" key="1">
    <source>
        <dbReference type="ARBA" id="ARBA00023015"/>
    </source>
</evidence>
<dbReference type="PRINTS" id="PR00598">
    <property type="entry name" value="HTHMARR"/>
</dbReference>
<evidence type="ECO:0000256" key="2">
    <source>
        <dbReference type="ARBA" id="ARBA00023125"/>
    </source>
</evidence>
<dbReference type="SUPFAM" id="SSF46785">
    <property type="entry name" value="Winged helix' DNA-binding domain"/>
    <property type="match status" value="1"/>
</dbReference>
<sequence>MKFNMDESLGFILNRTAISTKMSFNKLIKSHGISPEQWSIIFRVVEKNGINQKELADSTYKDQGNLTRMIDKLVEKGYLIRKLNETDRRAFKLLATDKSKLLVENVVPISNLYNEQLTKDFTENEKVKLIELLNKVYNNIQKD</sequence>
<dbReference type="InterPro" id="IPR000835">
    <property type="entry name" value="HTH_MarR-typ"/>
</dbReference>
<keyword evidence="2" id="KW-0238">DNA-binding</keyword>